<gene>
    <name evidence="3" type="ORF">U27_05960</name>
</gene>
<evidence type="ECO:0000259" key="2">
    <source>
        <dbReference type="PROSITE" id="PS50110"/>
    </source>
</evidence>
<dbReference type="GO" id="GO:0000160">
    <property type="term" value="P:phosphorelay signal transduction system"/>
    <property type="evidence" value="ECO:0007669"/>
    <property type="project" value="InterPro"/>
</dbReference>
<protein>
    <submittedName>
        <fullName evidence="3">Nitrate/sulfonate/bicarbonate ABC transporter substrate-binding protein</fullName>
    </submittedName>
</protein>
<evidence type="ECO:0000313" key="4">
    <source>
        <dbReference type="Proteomes" id="UP000030661"/>
    </source>
</evidence>
<dbReference type="InterPro" id="IPR011006">
    <property type="entry name" value="CheY-like_superfamily"/>
</dbReference>
<dbReference type="Gene3D" id="3.40.190.10">
    <property type="entry name" value="Periplasmic binding protein-like II"/>
    <property type="match status" value="2"/>
</dbReference>
<dbReference type="STRING" id="1499967.U27_05960"/>
<dbReference type="AlphaFoldDB" id="A0A081C330"/>
<organism evidence="3">
    <name type="scientific">Vecturithrix granuli</name>
    <dbReference type="NCBI Taxonomy" id="1499967"/>
    <lineage>
        <taxon>Bacteria</taxon>
        <taxon>Candidatus Moduliflexota</taxon>
        <taxon>Candidatus Vecturitrichia</taxon>
        <taxon>Candidatus Vecturitrichales</taxon>
        <taxon>Candidatus Vecturitrichaceae</taxon>
        <taxon>Candidatus Vecturithrix</taxon>
    </lineage>
</organism>
<dbReference type="Pfam" id="PF00072">
    <property type="entry name" value="Response_reg"/>
    <property type="match status" value="1"/>
</dbReference>
<reference evidence="3" key="1">
    <citation type="journal article" date="2015" name="PeerJ">
        <title>First genomic representation of candidate bacterial phylum KSB3 points to enhanced environmental sensing as a trigger of wastewater bulking.</title>
        <authorList>
            <person name="Sekiguchi Y."/>
            <person name="Ohashi A."/>
            <person name="Parks D.H."/>
            <person name="Yamauchi T."/>
            <person name="Tyson G.W."/>
            <person name="Hugenholtz P."/>
        </authorList>
    </citation>
    <scope>NUCLEOTIDE SEQUENCE [LARGE SCALE GENOMIC DNA]</scope>
</reference>
<evidence type="ECO:0000256" key="1">
    <source>
        <dbReference type="PROSITE-ProRule" id="PRU00169"/>
    </source>
</evidence>
<dbReference type="SUPFAM" id="SSF52172">
    <property type="entry name" value="CheY-like"/>
    <property type="match status" value="1"/>
</dbReference>
<dbReference type="Proteomes" id="UP000030661">
    <property type="component" value="Unassembled WGS sequence"/>
</dbReference>
<sequence length="479" mass="53491">MPECMQKLPCTLCMAHSMSQTLELWGVNDPNISAQLALAHTLDLFKQEAGLDVFCTFLESGTTMAQEILRAEYQPFAFTQTPITTLLLHEYGLSTKLVAPLADIAGTQQVIVQKSSRILKPQDIQGKQIGMAQGAAVYLALKNMAKDCNIDLESVRFIDLLPHEQLEAFKTGKIDILASWEPWTTKARTMGGELYFSGIHSQVAGIEGEINWLINQSCLIVPDEQLQTHPDTVVSILKVLRKATDLINHHREKVIEPLAKFYGISKVELIIAMQKNRYSMAVNQLFRLGILGFRDFLYDTGQISSKYSEEKLYDVSLLQQLDPSIVFLESSLSQEISIIEEQGIYYRQDFILHAGRAPLKFLLADDSRFVRLSLANAIKKIGGQVVGEASTGSEAIERFAHLRTDVITMDLSMPGVSGVEAINIITQIDPTVNIIVISGIDLQEIRAELFNSGVKMFITKPFQPEQVTTILQHRIIHSQ</sequence>
<dbReference type="PANTHER" id="PTHR30024">
    <property type="entry name" value="ALIPHATIC SULFONATES-BINDING PROTEIN-RELATED"/>
    <property type="match status" value="1"/>
</dbReference>
<feature type="domain" description="Response regulatory" evidence="2">
    <location>
        <begin position="360"/>
        <end position="475"/>
    </location>
</feature>
<dbReference type="Pfam" id="PF09084">
    <property type="entry name" value="NMT1"/>
    <property type="match status" value="1"/>
</dbReference>
<dbReference type="PROSITE" id="PS50110">
    <property type="entry name" value="RESPONSE_REGULATORY"/>
    <property type="match status" value="1"/>
</dbReference>
<dbReference type="eggNOG" id="COG2201">
    <property type="taxonomic scope" value="Bacteria"/>
</dbReference>
<accession>A0A081C330</accession>
<proteinExistence type="predicted"/>
<name>A0A081C330_VECG1</name>
<dbReference type="InterPro" id="IPR001789">
    <property type="entry name" value="Sig_transdc_resp-reg_receiver"/>
</dbReference>
<dbReference type="HOGENOM" id="CLU_536048_0_0_0"/>
<dbReference type="EMBL" id="DF820469">
    <property type="protein sequence ID" value="GAK58985.1"/>
    <property type="molecule type" value="Genomic_DNA"/>
</dbReference>
<keyword evidence="1" id="KW-0597">Phosphoprotein</keyword>
<evidence type="ECO:0000313" key="3">
    <source>
        <dbReference type="EMBL" id="GAK58985.1"/>
    </source>
</evidence>
<dbReference type="InterPro" id="IPR015168">
    <property type="entry name" value="SsuA/THI5"/>
</dbReference>
<dbReference type="SUPFAM" id="SSF53850">
    <property type="entry name" value="Periplasmic binding protein-like II"/>
    <property type="match status" value="1"/>
</dbReference>
<dbReference type="eggNOG" id="COG0715">
    <property type="taxonomic scope" value="Bacteria"/>
</dbReference>
<dbReference type="Gene3D" id="3.40.50.2300">
    <property type="match status" value="1"/>
</dbReference>
<keyword evidence="4" id="KW-1185">Reference proteome</keyword>
<dbReference type="SMART" id="SM00448">
    <property type="entry name" value="REC"/>
    <property type="match status" value="1"/>
</dbReference>
<feature type="modified residue" description="4-aspartylphosphate" evidence="1">
    <location>
        <position position="410"/>
    </location>
</feature>